<dbReference type="EC" id="2.5.1.25" evidence="1"/>
<evidence type="ECO:0000256" key="3">
    <source>
        <dbReference type="ARBA" id="ARBA00022691"/>
    </source>
</evidence>
<dbReference type="EMBL" id="AP018933">
    <property type="protein sequence ID" value="BBG30570.1"/>
    <property type="molecule type" value="Genomic_DNA"/>
</dbReference>
<dbReference type="AlphaFoldDB" id="A0A348HG18"/>
<dbReference type="PANTHER" id="PTHR21392">
    <property type="entry name" value="TRNA-URIDINE AMINOCARBOXYPROPYLTRANSFERASE 2"/>
    <property type="match status" value="1"/>
</dbReference>
<dbReference type="Proteomes" id="UP000267342">
    <property type="component" value="Chromosome"/>
</dbReference>
<dbReference type="InterPro" id="IPR005636">
    <property type="entry name" value="DTW"/>
</dbReference>
<dbReference type="Pfam" id="PF03942">
    <property type="entry name" value="DTW"/>
    <property type="match status" value="1"/>
</dbReference>
<dbReference type="GO" id="GO:0008033">
    <property type="term" value="P:tRNA processing"/>
    <property type="evidence" value="ECO:0007669"/>
    <property type="project" value="UniProtKB-KW"/>
</dbReference>
<evidence type="ECO:0000313" key="7">
    <source>
        <dbReference type="Proteomes" id="UP000267342"/>
    </source>
</evidence>
<dbReference type="KEGG" id="zpl:ZBT109_1824"/>
<evidence type="ECO:0000259" key="5">
    <source>
        <dbReference type="SMART" id="SM01144"/>
    </source>
</evidence>
<name>A0A348HG18_9GAMM</name>
<dbReference type="PANTHER" id="PTHR21392:SF1">
    <property type="entry name" value="TRNA-URIDINE AMINOCARBOXYPROPYLTRANSFERASE"/>
    <property type="match status" value="1"/>
</dbReference>
<dbReference type="STRING" id="1123510.GCA_000620025_01672"/>
<dbReference type="SMART" id="SM01144">
    <property type="entry name" value="DTW"/>
    <property type="match status" value="1"/>
</dbReference>
<evidence type="ECO:0000256" key="2">
    <source>
        <dbReference type="ARBA" id="ARBA00022679"/>
    </source>
</evidence>
<evidence type="ECO:0000256" key="4">
    <source>
        <dbReference type="ARBA" id="ARBA00022694"/>
    </source>
</evidence>
<reference evidence="6 7" key="1">
    <citation type="submission" date="2018-09" db="EMBL/GenBank/DDBJ databases">
        <title>Zymobacter palmae IAM14233 (=T109) whole genome analysis.</title>
        <authorList>
            <person name="Yanase H."/>
        </authorList>
    </citation>
    <scope>NUCLEOTIDE SEQUENCE [LARGE SCALE GENOMIC DNA]</scope>
    <source>
        <strain evidence="6 7">IAM14233</strain>
    </source>
</reference>
<dbReference type="GO" id="GO:0016432">
    <property type="term" value="F:tRNA-uridine aminocarboxypropyltransferase activity"/>
    <property type="evidence" value="ECO:0007669"/>
    <property type="project" value="UniProtKB-EC"/>
</dbReference>
<evidence type="ECO:0000256" key="1">
    <source>
        <dbReference type="ARBA" id="ARBA00012386"/>
    </source>
</evidence>
<dbReference type="InterPro" id="IPR039262">
    <property type="entry name" value="DTWD2/TAPT"/>
</dbReference>
<dbReference type="OrthoDB" id="370626at2"/>
<feature type="domain" description="DTW" evidence="5">
    <location>
        <begin position="52"/>
        <end position="245"/>
    </location>
</feature>
<accession>A0A348HG18</accession>
<keyword evidence="2" id="KW-0808">Transferase</keyword>
<sequence>MFEGFILHNGEPISDCAIQGNIDVSRKHRSDATTFIDENGIERRLFRARGSFADRCDACMLPRLNCLCPYQVTATARAEVWLIMHPHEAYKPTNTGRLIKDVLPSTRIFQWSRTEPDDELLALLASNRYRPFLIFPDDQPDYADRIVRQPAVEGEQIPVFIILDGTWRQARRMFRQSVYLASLPILPLHTDRLTRYKLRTPASESHLCTAEVAAELLKMAGDVDASQLLDDYFDTFNDCYAASRVHHRLQAPTEAMQRLLAWQRTGNDSVPLFEVD</sequence>
<keyword evidence="3" id="KW-0949">S-adenosyl-L-methionine</keyword>
<protein>
    <recommendedName>
        <fullName evidence="1">tRNA-uridine aminocarboxypropyltransferase</fullName>
        <ecNumber evidence="1">2.5.1.25</ecNumber>
    </recommendedName>
</protein>
<proteinExistence type="predicted"/>
<keyword evidence="4" id="KW-0819">tRNA processing</keyword>
<evidence type="ECO:0000313" key="6">
    <source>
        <dbReference type="EMBL" id="BBG30570.1"/>
    </source>
</evidence>
<gene>
    <name evidence="6" type="ORF">ZBT109_1824</name>
</gene>
<keyword evidence="7" id="KW-1185">Reference proteome</keyword>
<organism evidence="6 7">
    <name type="scientific">Zymobacter palmae</name>
    <dbReference type="NCBI Taxonomy" id="33074"/>
    <lineage>
        <taxon>Bacteria</taxon>
        <taxon>Pseudomonadati</taxon>
        <taxon>Pseudomonadota</taxon>
        <taxon>Gammaproteobacteria</taxon>
        <taxon>Oceanospirillales</taxon>
        <taxon>Halomonadaceae</taxon>
        <taxon>Zymobacter group</taxon>
        <taxon>Zymobacter</taxon>
    </lineage>
</organism>